<dbReference type="InterPro" id="IPR003594">
    <property type="entry name" value="HATPase_dom"/>
</dbReference>
<evidence type="ECO:0000313" key="8">
    <source>
        <dbReference type="EMBL" id="OIK02187.1"/>
    </source>
</evidence>
<feature type="compositionally biased region" description="Gly residues" evidence="6">
    <location>
        <begin position="95"/>
        <end position="105"/>
    </location>
</feature>
<evidence type="ECO:0000256" key="1">
    <source>
        <dbReference type="ARBA" id="ARBA00000085"/>
    </source>
</evidence>
<dbReference type="EC" id="2.7.13.3" evidence="2"/>
<dbReference type="AlphaFoldDB" id="A0A1S2Q923"/>
<dbReference type="PANTHER" id="PTHR24421:SF10">
    <property type="entry name" value="NITRATE_NITRITE SENSOR PROTEIN NARQ"/>
    <property type="match status" value="1"/>
</dbReference>
<evidence type="ECO:0000259" key="7">
    <source>
        <dbReference type="Pfam" id="PF02518"/>
    </source>
</evidence>
<dbReference type="SUPFAM" id="SSF55874">
    <property type="entry name" value="ATPase domain of HSP90 chaperone/DNA topoisomerase II/histidine kinase"/>
    <property type="match status" value="1"/>
</dbReference>
<dbReference type="Pfam" id="PF02518">
    <property type="entry name" value="HATPase_c"/>
    <property type="match status" value="1"/>
</dbReference>
<feature type="domain" description="Histidine kinase/HSP90-like ATPase" evidence="7">
    <location>
        <begin position="51"/>
        <end position="97"/>
    </location>
</feature>
<dbReference type="InterPro" id="IPR036890">
    <property type="entry name" value="HATPase_C_sf"/>
</dbReference>
<dbReference type="PANTHER" id="PTHR24421">
    <property type="entry name" value="NITRATE/NITRITE SENSOR PROTEIN NARX-RELATED"/>
    <property type="match status" value="1"/>
</dbReference>
<keyword evidence="9" id="KW-1185">Reference proteome</keyword>
<dbReference type="GO" id="GO:0000160">
    <property type="term" value="P:phosphorelay signal transduction system"/>
    <property type="evidence" value="ECO:0007669"/>
    <property type="project" value="UniProtKB-KW"/>
</dbReference>
<dbReference type="EMBL" id="MLYO01000041">
    <property type="protein sequence ID" value="OIK02187.1"/>
    <property type="molecule type" value="Genomic_DNA"/>
</dbReference>
<evidence type="ECO:0000256" key="5">
    <source>
        <dbReference type="ARBA" id="ARBA00023012"/>
    </source>
</evidence>
<protein>
    <recommendedName>
        <fullName evidence="2">histidine kinase</fullName>
        <ecNumber evidence="2">2.7.13.3</ecNumber>
    </recommendedName>
</protein>
<dbReference type="GO" id="GO:0004673">
    <property type="term" value="F:protein histidine kinase activity"/>
    <property type="evidence" value="ECO:0007669"/>
    <property type="project" value="UniProtKB-EC"/>
</dbReference>
<evidence type="ECO:0000256" key="6">
    <source>
        <dbReference type="SAM" id="MobiDB-lite"/>
    </source>
</evidence>
<dbReference type="Proteomes" id="UP000179642">
    <property type="component" value="Unassembled WGS sequence"/>
</dbReference>
<proteinExistence type="predicted"/>
<dbReference type="Gene3D" id="3.30.565.10">
    <property type="entry name" value="Histidine kinase-like ATPase, C-terminal domain"/>
    <property type="match status" value="1"/>
</dbReference>
<organism evidence="8 9">
    <name type="scientific">Streptomyces monashensis</name>
    <dbReference type="NCBI Taxonomy" id="1678012"/>
    <lineage>
        <taxon>Bacteria</taxon>
        <taxon>Bacillati</taxon>
        <taxon>Actinomycetota</taxon>
        <taxon>Actinomycetes</taxon>
        <taxon>Kitasatosporales</taxon>
        <taxon>Streptomycetaceae</taxon>
        <taxon>Streptomyces</taxon>
    </lineage>
</organism>
<keyword evidence="5" id="KW-0902">Two-component regulatory system</keyword>
<evidence type="ECO:0000256" key="4">
    <source>
        <dbReference type="ARBA" id="ARBA00022777"/>
    </source>
</evidence>
<gene>
    <name evidence="8" type="ORF">BIV23_25410</name>
</gene>
<evidence type="ECO:0000313" key="9">
    <source>
        <dbReference type="Proteomes" id="UP000179642"/>
    </source>
</evidence>
<dbReference type="InterPro" id="IPR050482">
    <property type="entry name" value="Sensor_HK_TwoCompSys"/>
</dbReference>
<name>A0A1S2Q923_9ACTN</name>
<keyword evidence="3" id="KW-0808">Transferase</keyword>
<reference evidence="8 9" key="1">
    <citation type="submission" date="2016-10" db="EMBL/GenBank/DDBJ databases">
        <title>Genome sequence of Streptomyces sp. MUSC 1.</title>
        <authorList>
            <person name="Lee L.-H."/>
            <person name="Ser H.-L."/>
            <person name="Law J.W.-F."/>
        </authorList>
    </citation>
    <scope>NUCLEOTIDE SEQUENCE [LARGE SCALE GENOMIC DNA]</scope>
    <source>
        <strain evidence="8 9">MUSC 1</strain>
    </source>
</reference>
<sequence length="114" mass="11307">MAELRDVLRSVSPSILADRGLVGAVSAAAARWAIPATVELGELGDVPAKVEVAVYFAITEALTNAAKHSHAGSASVILTRVGGTVRAKISDDGRGGAAEGGGTGVRGTSRASPG</sequence>
<evidence type="ECO:0000256" key="2">
    <source>
        <dbReference type="ARBA" id="ARBA00012438"/>
    </source>
</evidence>
<keyword evidence="4" id="KW-0418">Kinase</keyword>
<dbReference type="RefSeq" id="WP_071383260.1">
    <property type="nucleotide sequence ID" value="NZ_MLYO01000041.1"/>
</dbReference>
<accession>A0A1S2Q923</accession>
<evidence type="ECO:0000256" key="3">
    <source>
        <dbReference type="ARBA" id="ARBA00022679"/>
    </source>
</evidence>
<comment type="caution">
    <text evidence="8">The sequence shown here is derived from an EMBL/GenBank/DDBJ whole genome shotgun (WGS) entry which is preliminary data.</text>
</comment>
<dbReference type="OrthoDB" id="5241729at2"/>
<feature type="region of interest" description="Disordered" evidence="6">
    <location>
        <begin position="88"/>
        <end position="114"/>
    </location>
</feature>
<comment type="catalytic activity">
    <reaction evidence="1">
        <text>ATP + protein L-histidine = ADP + protein N-phospho-L-histidine.</text>
        <dbReference type="EC" id="2.7.13.3"/>
    </reaction>
</comment>